<reference evidence="2" key="1">
    <citation type="submission" date="2017-08" db="EMBL/GenBank/DDBJ databases">
        <authorList>
            <person name="Polle J.E."/>
            <person name="Barry K."/>
            <person name="Cushman J."/>
            <person name="Schmutz J."/>
            <person name="Tran D."/>
            <person name="Hathwaick L.T."/>
            <person name="Yim W.C."/>
            <person name="Jenkins J."/>
            <person name="Mckie-Krisberg Z.M."/>
            <person name="Prochnik S."/>
            <person name="Lindquist E."/>
            <person name="Dockter R.B."/>
            <person name="Adam C."/>
            <person name="Molina H."/>
            <person name="Bunkerborg J."/>
            <person name="Jin E."/>
            <person name="Buchheim M."/>
            <person name="Magnuson J."/>
        </authorList>
    </citation>
    <scope>NUCLEOTIDE SEQUENCE</scope>
    <source>
        <strain evidence="2">CCAP 19/18</strain>
    </source>
</reference>
<evidence type="ECO:0000313" key="3">
    <source>
        <dbReference type="Proteomes" id="UP000815325"/>
    </source>
</evidence>
<name>A0ABQ7GCL5_DUNSA</name>
<dbReference type="Proteomes" id="UP000815325">
    <property type="component" value="Unassembled WGS sequence"/>
</dbReference>
<evidence type="ECO:0000256" key="1">
    <source>
        <dbReference type="SAM" id="MobiDB-lite"/>
    </source>
</evidence>
<accession>A0ABQ7GCL5</accession>
<organism evidence="2 3">
    <name type="scientific">Dunaliella salina</name>
    <name type="common">Green alga</name>
    <name type="synonym">Protococcus salinus</name>
    <dbReference type="NCBI Taxonomy" id="3046"/>
    <lineage>
        <taxon>Eukaryota</taxon>
        <taxon>Viridiplantae</taxon>
        <taxon>Chlorophyta</taxon>
        <taxon>core chlorophytes</taxon>
        <taxon>Chlorophyceae</taxon>
        <taxon>CS clade</taxon>
        <taxon>Chlamydomonadales</taxon>
        <taxon>Dunaliellaceae</taxon>
        <taxon>Dunaliella</taxon>
    </lineage>
</organism>
<evidence type="ECO:0000313" key="2">
    <source>
        <dbReference type="EMBL" id="KAF5832357.1"/>
    </source>
</evidence>
<comment type="caution">
    <text evidence="2">The sequence shown here is derived from an EMBL/GenBank/DDBJ whole genome shotgun (WGS) entry which is preliminary data.</text>
</comment>
<dbReference type="EMBL" id="MU069879">
    <property type="protein sequence ID" value="KAF5832357.1"/>
    <property type="molecule type" value="Genomic_DNA"/>
</dbReference>
<feature type="region of interest" description="Disordered" evidence="1">
    <location>
        <begin position="1"/>
        <end position="23"/>
    </location>
</feature>
<sequence>MLTASTRPKSYLPRCSRSSSARSQQQYAQNHFCHAALALPAHARGGSTSEIVSVTVVLLFRYSMMDTDFLLLASWWNWCWAHQ</sequence>
<proteinExistence type="predicted"/>
<protein>
    <recommendedName>
        <fullName evidence="4">Encoded protein</fullName>
    </recommendedName>
</protein>
<keyword evidence="3" id="KW-1185">Reference proteome</keyword>
<evidence type="ECO:0008006" key="4">
    <source>
        <dbReference type="Google" id="ProtNLM"/>
    </source>
</evidence>
<gene>
    <name evidence="2" type="ORF">DUNSADRAFT_11767</name>
</gene>